<comment type="caution">
    <text evidence="3">The sequence shown here is derived from an EMBL/GenBank/DDBJ whole genome shotgun (WGS) entry which is preliminary data.</text>
</comment>
<reference evidence="3 4" key="1">
    <citation type="submission" date="2019-04" db="EMBL/GenBank/DDBJ databases">
        <title>High contiguity whole genome sequence and gene annotation resource for two Venturia nashicola isolates.</title>
        <authorList>
            <person name="Prokchorchik M."/>
            <person name="Won K."/>
            <person name="Lee Y."/>
            <person name="Choi E.D."/>
            <person name="Segonzac C."/>
            <person name="Sohn K.H."/>
        </authorList>
    </citation>
    <scope>NUCLEOTIDE SEQUENCE [LARGE SCALE GENOMIC DNA]</scope>
    <source>
        <strain evidence="3 4">PRI2</strain>
    </source>
</reference>
<evidence type="ECO:0000313" key="3">
    <source>
        <dbReference type="EMBL" id="TID23131.1"/>
    </source>
</evidence>
<dbReference type="Proteomes" id="UP000298493">
    <property type="component" value="Unassembled WGS sequence"/>
</dbReference>
<evidence type="ECO:0000256" key="2">
    <source>
        <dbReference type="SAM" id="SignalP"/>
    </source>
</evidence>
<feature type="transmembrane region" description="Helical" evidence="1">
    <location>
        <begin position="118"/>
        <end position="138"/>
    </location>
</feature>
<keyword evidence="2" id="KW-0732">Signal</keyword>
<organism evidence="3 4">
    <name type="scientific">Venturia nashicola</name>
    <dbReference type="NCBI Taxonomy" id="86259"/>
    <lineage>
        <taxon>Eukaryota</taxon>
        <taxon>Fungi</taxon>
        <taxon>Dikarya</taxon>
        <taxon>Ascomycota</taxon>
        <taxon>Pezizomycotina</taxon>
        <taxon>Dothideomycetes</taxon>
        <taxon>Pleosporomycetidae</taxon>
        <taxon>Venturiales</taxon>
        <taxon>Venturiaceae</taxon>
        <taxon>Venturia</taxon>
    </lineage>
</organism>
<evidence type="ECO:0000313" key="4">
    <source>
        <dbReference type="Proteomes" id="UP000298493"/>
    </source>
</evidence>
<protein>
    <submittedName>
        <fullName evidence="3">Uncharacterized protein</fullName>
    </submittedName>
</protein>
<dbReference type="AlphaFoldDB" id="A0A4Z1PDP5"/>
<keyword evidence="1" id="KW-1133">Transmembrane helix</keyword>
<feature type="signal peptide" evidence="2">
    <location>
        <begin position="1"/>
        <end position="19"/>
    </location>
</feature>
<dbReference type="EMBL" id="SNSC02000007">
    <property type="protein sequence ID" value="TID23131.1"/>
    <property type="molecule type" value="Genomic_DNA"/>
</dbReference>
<gene>
    <name evidence="3" type="ORF">E6O75_ATG02305</name>
</gene>
<proteinExistence type="predicted"/>
<evidence type="ECO:0000256" key="1">
    <source>
        <dbReference type="SAM" id="Phobius"/>
    </source>
</evidence>
<keyword evidence="1" id="KW-0472">Membrane</keyword>
<sequence>MEFLLALFYLACVSAVASAACQAIPGGRYRVCHCDHQRLGECYAMKDGLCITNSLIQPCPQKEVILEGHPKENPKAGSKRRLGCSGLDQNFTLTALNLATVANFHPAMTLRGKMMGNFLVAIIARMLGFIDVGLVYVISNFPPGQR</sequence>
<name>A0A4Z1PDP5_9PEZI</name>
<feature type="chain" id="PRO_5021473961" evidence="2">
    <location>
        <begin position="20"/>
        <end position="146"/>
    </location>
</feature>
<keyword evidence="1" id="KW-0812">Transmembrane</keyword>
<accession>A0A4Z1PDP5</accession>
<keyword evidence="4" id="KW-1185">Reference proteome</keyword>